<protein>
    <recommendedName>
        <fullName evidence="3">TTF-type domain-containing protein</fullName>
    </recommendedName>
</protein>
<dbReference type="InterPro" id="IPR025398">
    <property type="entry name" value="DUF4371"/>
</dbReference>
<accession>A0ABD2SZQ0</accession>
<dbReference type="SUPFAM" id="SSF53098">
    <property type="entry name" value="Ribonuclease H-like"/>
    <property type="match status" value="1"/>
</dbReference>
<sequence length="809" mass="92881">MSLEKYFFRVPKTSLAPQNQNQLRRDENVNQIEISSHSSQRQEFDVNDLKADPAERTPILNYHPNLRDEIRRAYIIKGPCQPQNHQFPQTNFFGTPRRFVYTWFDEYRDWLEYSISADAAYCLPCYLFQGENINQGGGNVFSTKEFTNWHRKDSFATHIGLPNSVHNQSQRKCEDLMREQQSIQAAFYKLDDKSKHEYRIRLNTSIDVVRLLLDQGFAFRGHDESESSLNKGNFLEVLSWLAARCDAIKPFVLEKAPKNNKMTSHDIQKDIVTACKIKTVKAIIEDINSDYFALLVDESRDVSRKEQMAICLRYVDKMGFVMEAFFGLVHIKDTSALSLKKAIVDVLAHHSLTLSNVRGQCYDGASNMQGELGGLKTLIRQESRSAHSVHCFAHQLQLTLVAVSKKCVQVGELVLLISNILNVLGASFKRVDNFRESQKKHLQMALDMGELETGRGLNQELGLVKAGDTRWGSHYKSFGNFISSFDSIVDVLDTLVENASTLEERASASGFLRSCQTFETIFLLHLMTDVLGITNDLNVSLQKKEQDIANAMILVKVAKRRLQALRDNEWDPLFKKNIGWDSLKEKVEAFCIKHDISLPNFDDPYANSGRSRRKVVICTTLHHYRVDVFYKIIDWQLQELNDRFNEVTSDLLNGVSCLNPIDSFSSFDIRKIMRMAELYPDDFDGSNMRALENQLVNYIIDVRDIDERFSNLGGLGELSRKLVETKKHLTYSLVFLLVKFALLLPVATATVERAFSAMKIIKNDLRNRMDDEFLDGCIVPYVEKKVFKDVSNECIMKTFQEMKCRRVQL</sequence>
<evidence type="ECO:0000256" key="2">
    <source>
        <dbReference type="SAM" id="Phobius"/>
    </source>
</evidence>
<feature type="domain" description="TTF-type" evidence="3">
    <location>
        <begin position="95"/>
        <end position="189"/>
    </location>
</feature>
<keyword evidence="5" id="KW-1185">Reference proteome</keyword>
<proteinExistence type="predicted"/>
<evidence type="ECO:0000313" key="5">
    <source>
        <dbReference type="Proteomes" id="UP001627284"/>
    </source>
</evidence>
<gene>
    <name evidence="4" type="ORF">AABB24_022482</name>
</gene>
<dbReference type="InterPro" id="IPR006580">
    <property type="entry name" value="Znf_TTF"/>
</dbReference>
<feature type="transmembrane region" description="Helical" evidence="2">
    <location>
        <begin position="729"/>
        <end position="751"/>
    </location>
</feature>
<dbReference type="InterPro" id="IPR012337">
    <property type="entry name" value="RNaseH-like_sf"/>
</dbReference>
<dbReference type="EMBL" id="JBJKTR010000013">
    <property type="protein sequence ID" value="KAL3349373.1"/>
    <property type="molecule type" value="Genomic_DNA"/>
</dbReference>
<evidence type="ECO:0000256" key="1">
    <source>
        <dbReference type="SAM" id="Coils"/>
    </source>
</evidence>
<dbReference type="PANTHER" id="PTHR11697:SF230">
    <property type="entry name" value="ZINC FINGER, MYM DOMAIN CONTAINING 1"/>
    <property type="match status" value="1"/>
</dbReference>
<dbReference type="InterPro" id="IPR055298">
    <property type="entry name" value="AtLOH3-like"/>
</dbReference>
<evidence type="ECO:0000259" key="3">
    <source>
        <dbReference type="SMART" id="SM00597"/>
    </source>
</evidence>
<reference evidence="4 5" key="1">
    <citation type="submission" date="2024-05" db="EMBL/GenBank/DDBJ databases">
        <title>De novo assembly of an allotetraploid wild potato.</title>
        <authorList>
            <person name="Hosaka A.J."/>
        </authorList>
    </citation>
    <scope>NUCLEOTIDE SEQUENCE [LARGE SCALE GENOMIC DNA]</scope>
    <source>
        <tissue evidence="4">Young leaves</tissue>
    </source>
</reference>
<name>A0ABD2SZQ0_9SOLN</name>
<comment type="caution">
    <text evidence="4">The sequence shown here is derived from an EMBL/GenBank/DDBJ whole genome shotgun (WGS) entry which is preliminary data.</text>
</comment>
<dbReference type="Pfam" id="PF14291">
    <property type="entry name" value="DUF4371"/>
    <property type="match status" value="1"/>
</dbReference>
<keyword evidence="2" id="KW-1133">Transmembrane helix</keyword>
<keyword evidence="2" id="KW-0812">Transmembrane</keyword>
<organism evidence="4 5">
    <name type="scientific">Solanum stoloniferum</name>
    <dbReference type="NCBI Taxonomy" id="62892"/>
    <lineage>
        <taxon>Eukaryota</taxon>
        <taxon>Viridiplantae</taxon>
        <taxon>Streptophyta</taxon>
        <taxon>Embryophyta</taxon>
        <taxon>Tracheophyta</taxon>
        <taxon>Spermatophyta</taxon>
        <taxon>Magnoliopsida</taxon>
        <taxon>eudicotyledons</taxon>
        <taxon>Gunneridae</taxon>
        <taxon>Pentapetalae</taxon>
        <taxon>asterids</taxon>
        <taxon>lamiids</taxon>
        <taxon>Solanales</taxon>
        <taxon>Solanaceae</taxon>
        <taxon>Solanoideae</taxon>
        <taxon>Solaneae</taxon>
        <taxon>Solanum</taxon>
    </lineage>
</organism>
<keyword evidence="1" id="KW-0175">Coiled coil</keyword>
<dbReference type="PANTHER" id="PTHR11697">
    <property type="entry name" value="GENERAL TRANSCRIPTION FACTOR 2-RELATED ZINC FINGER PROTEIN"/>
    <property type="match status" value="1"/>
</dbReference>
<dbReference type="SMART" id="SM00597">
    <property type="entry name" value="ZnF_TTF"/>
    <property type="match status" value="1"/>
</dbReference>
<dbReference type="AlphaFoldDB" id="A0ABD2SZQ0"/>
<keyword evidence="2" id="KW-0472">Membrane</keyword>
<evidence type="ECO:0000313" key="4">
    <source>
        <dbReference type="EMBL" id="KAL3349373.1"/>
    </source>
</evidence>
<feature type="coiled-coil region" evidence="1">
    <location>
        <begin position="541"/>
        <end position="568"/>
    </location>
</feature>
<dbReference type="Proteomes" id="UP001627284">
    <property type="component" value="Unassembled WGS sequence"/>
</dbReference>